<keyword evidence="2" id="KW-1185">Reference proteome</keyword>
<evidence type="ECO:0000313" key="2">
    <source>
        <dbReference type="Proteomes" id="UP000216478"/>
    </source>
</evidence>
<evidence type="ECO:0000313" key="1">
    <source>
        <dbReference type="EMBL" id="OYR17695.1"/>
    </source>
</evidence>
<gene>
    <name evidence="1" type="ORF">CEV33_4925</name>
</gene>
<dbReference type="RefSeq" id="WP_094538787.1">
    <property type="nucleotide sequence ID" value="NZ_JBHEER010000014.1"/>
</dbReference>
<reference evidence="1 2" key="1">
    <citation type="submission" date="2017-07" db="EMBL/GenBank/DDBJ databases">
        <title>Phylogenetic study on the rhizospheric bacterium Ochrobactrum sp. A44.</title>
        <authorList>
            <person name="Krzyzanowska D.M."/>
            <person name="Ossowicki A."/>
            <person name="Rajewska M."/>
            <person name="Maciag T."/>
            <person name="Kaczynski Z."/>
            <person name="Czerwicka M."/>
            <person name="Jafra S."/>
        </authorList>
    </citation>
    <scope>NUCLEOTIDE SEQUENCE [LARGE SCALE GENOMIC DNA]</scope>
    <source>
        <strain evidence="1 2">OgA9a</strain>
    </source>
</reference>
<sequence length="442" mass="50025">MRTLAFTELYRNNHIILPKQDELKIAESIAWRIVPYFPRRGRMAWYRLKTPVASLTAEGRLLSGVKLKGLGAYNPPVEGRGRDAILDSFAQDPVQPTTLPLSSFATYPHLGFDVKGELTVSLGATAPVGGIVVERATREYLTAQRLIERGVSSIEPYLVVHYTELNAFADQPLGAVVSLTPDAAPYRISEVQTGAALSLGRDSERDEYYLRILKALEINGDPASEVTRLNAVASLAFKVANAMRQFSAAGLYRYSAEFPNFDFDFRHAEVVFTDLDSSLFLDGLEPPARARQILRDAASMIYHLVAKFSGPTALGAYTIKALLKSDPIYAALRGYFHQLNEDDAKRVSQRLWQLYLPHFYLLNMHRDRIIGEWSQERRRSYKMDHHLFFLAVMYFFLRIAERAGDREDLIDNSLTSDQFMGMAERFLGQRFEYLEYAVVGVL</sequence>
<dbReference type="OrthoDB" id="7790516at2"/>
<dbReference type="EMBL" id="NNRL01000143">
    <property type="protein sequence ID" value="OYR17695.1"/>
    <property type="molecule type" value="Genomic_DNA"/>
</dbReference>
<name>A0A256FS55_9HYPH</name>
<protein>
    <submittedName>
        <fullName evidence="1">Uncharacterized protein</fullName>
    </submittedName>
</protein>
<accession>A0A256FS55</accession>
<organism evidence="1 2">
    <name type="scientific">Brucella grignonensis</name>
    <dbReference type="NCBI Taxonomy" id="94627"/>
    <lineage>
        <taxon>Bacteria</taxon>
        <taxon>Pseudomonadati</taxon>
        <taxon>Pseudomonadota</taxon>
        <taxon>Alphaproteobacteria</taxon>
        <taxon>Hyphomicrobiales</taxon>
        <taxon>Brucellaceae</taxon>
        <taxon>Brucella/Ochrobactrum group</taxon>
        <taxon>Brucella</taxon>
    </lineage>
</organism>
<dbReference type="AlphaFoldDB" id="A0A256FS55"/>
<proteinExistence type="predicted"/>
<dbReference type="Proteomes" id="UP000216478">
    <property type="component" value="Unassembled WGS sequence"/>
</dbReference>
<comment type="caution">
    <text evidence="1">The sequence shown here is derived from an EMBL/GenBank/DDBJ whole genome shotgun (WGS) entry which is preliminary data.</text>
</comment>